<evidence type="ECO:0000256" key="1">
    <source>
        <dbReference type="SAM" id="SignalP"/>
    </source>
</evidence>
<sequence length="339" mass="35920">MNGQERSNGCPRARKATVVAIAVFAAILGLAAPAAAVPGGAPIIGETVHAGGELELTVRSAAMDRAVSVKVLPAKGGGPAPTLYLLNGAAGGEGGSSWFDRTDIRSFFAGEHVNVVVPMGGAASYFTDWLRPDPVLGVQKWSTFLTEELPATIDRRFRATGRNAIAGISMAGTSVFQLALHAPRLYRALGSFSGCAQTSDPLGQAMVRLVVEGRGGGNTMNMWGPPTDPAWRANDPFVHAESFRGKAIYVSNGSGMPGRYDTIDGPGIDGNGSKLFDQIAVGAVIETATAQCSRNLERRMRQIGVPATFHFYPGGTHAWPYWQDELHRAWPQFRAVLGE</sequence>
<protein>
    <submittedName>
        <fullName evidence="2">Esterase family protein</fullName>
    </submittedName>
</protein>
<dbReference type="RefSeq" id="WP_188329024.1">
    <property type="nucleotide sequence ID" value="NZ_CP059491.1"/>
</dbReference>
<dbReference type="GO" id="GO:0016747">
    <property type="term" value="F:acyltransferase activity, transferring groups other than amino-acyl groups"/>
    <property type="evidence" value="ECO:0007669"/>
    <property type="project" value="TreeGrafter"/>
</dbReference>
<dbReference type="Gene3D" id="3.40.50.1820">
    <property type="entry name" value="alpha/beta hydrolase"/>
    <property type="match status" value="1"/>
</dbReference>
<feature type="chain" id="PRO_5027877237" evidence="1">
    <location>
        <begin position="37"/>
        <end position="339"/>
    </location>
</feature>
<keyword evidence="3" id="KW-1185">Reference proteome</keyword>
<organism evidence="2 3">
    <name type="scientific">Gordonia jinghuaiqii</name>
    <dbReference type="NCBI Taxonomy" id="2758710"/>
    <lineage>
        <taxon>Bacteria</taxon>
        <taxon>Bacillati</taxon>
        <taxon>Actinomycetota</taxon>
        <taxon>Actinomycetes</taxon>
        <taxon>Mycobacteriales</taxon>
        <taxon>Gordoniaceae</taxon>
        <taxon>Gordonia</taxon>
    </lineage>
</organism>
<dbReference type="KEGG" id="gji:H1R19_10145"/>
<evidence type="ECO:0000313" key="2">
    <source>
        <dbReference type="EMBL" id="QMT03409.1"/>
    </source>
</evidence>
<dbReference type="InterPro" id="IPR050583">
    <property type="entry name" value="Mycobacterial_A85_antigen"/>
</dbReference>
<dbReference type="SUPFAM" id="SSF53474">
    <property type="entry name" value="alpha/beta-Hydrolases"/>
    <property type="match status" value="1"/>
</dbReference>
<dbReference type="Proteomes" id="UP000515663">
    <property type="component" value="Chromosome"/>
</dbReference>
<dbReference type="AlphaFoldDB" id="A0A7D7R0D3"/>
<evidence type="ECO:0000313" key="3">
    <source>
        <dbReference type="Proteomes" id="UP000515663"/>
    </source>
</evidence>
<dbReference type="PANTHER" id="PTHR48098:SF1">
    <property type="entry name" value="DIACYLGLYCEROL ACYLTRANSFERASE_MYCOLYLTRANSFERASE AG85A"/>
    <property type="match status" value="1"/>
</dbReference>
<dbReference type="EMBL" id="CP059491">
    <property type="protein sequence ID" value="QMT03409.1"/>
    <property type="molecule type" value="Genomic_DNA"/>
</dbReference>
<dbReference type="Pfam" id="PF00756">
    <property type="entry name" value="Esterase"/>
    <property type="match status" value="1"/>
</dbReference>
<proteinExistence type="predicted"/>
<reference evidence="3" key="1">
    <citation type="submission" date="2020-07" db="EMBL/GenBank/DDBJ databases">
        <title>novel species isolated from the respiratory tract of Marmot.</title>
        <authorList>
            <person name="Zhang G."/>
        </authorList>
    </citation>
    <scope>NUCLEOTIDE SEQUENCE [LARGE SCALE GENOMIC DNA]</scope>
    <source>
        <strain evidence="3">686</strain>
    </source>
</reference>
<feature type="signal peptide" evidence="1">
    <location>
        <begin position="1"/>
        <end position="36"/>
    </location>
</feature>
<dbReference type="InterPro" id="IPR029058">
    <property type="entry name" value="AB_hydrolase_fold"/>
</dbReference>
<name>A0A7D7R0D3_9ACTN</name>
<dbReference type="PANTHER" id="PTHR48098">
    <property type="entry name" value="ENTEROCHELIN ESTERASE-RELATED"/>
    <property type="match status" value="1"/>
</dbReference>
<dbReference type="InterPro" id="IPR000801">
    <property type="entry name" value="Esterase-like"/>
</dbReference>
<keyword evidence="1" id="KW-0732">Signal</keyword>
<gene>
    <name evidence="2" type="ORF">H1R19_10145</name>
</gene>
<accession>A0A7D7R0D3</accession>